<feature type="transmembrane region" description="Helical" evidence="1">
    <location>
        <begin position="20"/>
        <end position="38"/>
    </location>
</feature>
<dbReference type="Proteomes" id="UP000321820">
    <property type="component" value="Chromosome"/>
</dbReference>
<accession>A0A5B9EFQ0</accession>
<keyword evidence="3" id="KW-1185">Reference proteome</keyword>
<keyword evidence="1" id="KW-0472">Membrane</keyword>
<keyword evidence="1" id="KW-1133">Transmembrane helix</keyword>
<dbReference type="AlphaFoldDB" id="A0A5B9EFQ0"/>
<dbReference type="KEGG" id="talb:FTW19_19355"/>
<dbReference type="Pfam" id="PF06672">
    <property type="entry name" value="DUF1175"/>
    <property type="match status" value="1"/>
</dbReference>
<protein>
    <submittedName>
        <fullName evidence="2">DUF1175 family protein</fullName>
    </submittedName>
</protein>
<dbReference type="EMBL" id="CP042806">
    <property type="protein sequence ID" value="QEE29945.1"/>
    <property type="molecule type" value="Genomic_DNA"/>
</dbReference>
<organism evidence="2 3">
    <name type="scientific">Terriglobus albidus</name>
    <dbReference type="NCBI Taxonomy" id="1592106"/>
    <lineage>
        <taxon>Bacteria</taxon>
        <taxon>Pseudomonadati</taxon>
        <taxon>Acidobacteriota</taxon>
        <taxon>Terriglobia</taxon>
        <taxon>Terriglobales</taxon>
        <taxon>Acidobacteriaceae</taxon>
        <taxon>Terriglobus</taxon>
    </lineage>
</organism>
<evidence type="ECO:0000313" key="3">
    <source>
        <dbReference type="Proteomes" id="UP000321820"/>
    </source>
</evidence>
<reference evidence="2 3" key="1">
    <citation type="submission" date="2019-08" db="EMBL/GenBank/DDBJ databases">
        <title>Complete genome sequence of Terriglobus albidus strain ORNL.</title>
        <authorList>
            <person name="Podar M."/>
        </authorList>
    </citation>
    <scope>NUCLEOTIDE SEQUENCE [LARGE SCALE GENOMIC DNA]</scope>
    <source>
        <strain evidence="2 3">ORNL</strain>
    </source>
</reference>
<name>A0A5B9EFQ0_9BACT</name>
<evidence type="ECO:0000256" key="1">
    <source>
        <dbReference type="SAM" id="Phobius"/>
    </source>
</evidence>
<proteinExistence type="predicted"/>
<keyword evidence="1" id="KW-0812">Transmembrane</keyword>
<evidence type="ECO:0000313" key="2">
    <source>
        <dbReference type="EMBL" id="QEE29945.1"/>
    </source>
</evidence>
<dbReference type="InterPro" id="IPR009558">
    <property type="entry name" value="DUF1175"/>
</dbReference>
<sequence length="346" mass="38752">MSALLCSLSKPVSRATQGRILLLVIVPLLVGTAAVWFLRGRPGIRLTQVQHIFPADGREHRLAHLVRRGRAELQISSLPNVVATRVLEDGSVLVQSPVLPGHRWLQVTYGPRLLSIPLDFTSDATDLFGDGTPEYLRLHSSADRAAFRRWFSSLADLAAAAPPQKLPAEINDCAALLRWCYRGALHAHNEVWQATLPIEFALPSSSVSQYVYPLTPLGANLFRVRDGAYSPVDLTNGSFAQFADAKTLWQRNTFFVSRDLHAAREGDLLFYRQLEQNSPYHSMIVTGSKRDWVVYHTGPIGSGPGEIRRVALEDLLEHPDPRWRPVSHNTNFLGVYRWSILREDPQ</sequence>
<dbReference type="OrthoDB" id="320761at2"/>
<gene>
    <name evidence="2" type="ORF">FTW19_19355</name>
</gene>